<reference evidence="4" key="1">
    <citation type="journal article" date="2019" name="Environ. Microbiol.">
        <title>Fungal ecological strategies reflected in gene transcription - a case study of two litter decomposers.</title>
        <authorList>
            <person name="Barbi F."/>
            <person name="Kohler A."/>
            <person name="Barry K."/>
            <person name="Baskaran P."/>
            <person name="Daum C."/>
            <person name="Fauchery L."/>
            <person name="Ihrmark K."/>
            <person name="Kuo A."/>
            <person name="LaButti K."/>
            <person name="Lipzen A."/>
            <person name="Morin E."/>
            <person name="Grigoriev I.V."/>
            <person name="Henrissat B."/>
            <person name="Lindahl B."/>
            <person name="Martin F."/>
        </authorList>
    </citation>
    <scope>NUCLEOTIDE SEQUENCE</scope>
    <source>
        <strain evidence="4">JB14</strain>
    </source>
</reference>
<dbReference type="AlphaFoldDB" id="A0A6A4HJ79"/>
<evidence type="ECO:0000256" key="2">
    <source>
        <dbReference type="ARBA" id="ARBA00038157"/>
    </source>
</evidence>
<dbReference type="Pfam" id="PF00248">
    <property type="entry name" value="Aldo_ket_red"/>
    <property type="match status" value="1"/>
</dbReference>
<keyword evidence="5" id="KW-1185">Reference proteome</keyword>
<dbReference type="GO" id="GO:0016491">
    <property type="term" value="F:oxidoreductase activity"/>
    <property type="evidence" value="ECO:0007669"/>
    <property type="project" value="UniProtKB-KW"/>
</dbReference>
<feature type="non-terminal residue" evidence="4">
    <location>
        <position position="137"/>
    </location>
</feature>
<keyword evidence="1" id="KW-0560">Oxidoreductase</keyword>
<comment type="similarity">
    <text evidence="2">Belongs to the aldo/keto reductase family. Aldo/keto reductase 2 subfamily.</text>
</comment>
<gene>
    <name evidence="4" type="ORF">BT96DRAFT_742105</name>
</gene>
<evidence type="ECO:0000313" key="5">
    <source>
        <dbReference type="Proteomes" id="UP000799118"/>
    </source>
</evidence>
<sequence>FIDTANNYQNESSEEFIGEWMEKRGNRDQMVIATEFTTNFKAGDNSIKQRVNYTGNNAKSLHLSVEASLKKLRTDYIDILYLHWWDYDTSVEEVMDSLHHLVASGKVVYLGISDTPAWIVAQANQYARDHGKTPFVI</sequence>
<evidence type="ECO:0000256" key="1">
    <source>
        <dbReference type="ARBA" id="ARBA00023002"/>
    </source>
</evidence>
<dbReference type="PANTHER" id="PTHR43364:SF2">
    <property type="entry name" value="ARYL-ALCOHOL DEHYDROGENASE AAD10-RELATED"/>
    <property type="match status" value="1"/>
</dbReference>
<accession>A0A6A4HJ79</accession>
<dbReference type="OrthoDB" id="48988at2759"/>
<dbReference type="InterPro" id="IPR050523">
    <property type="entry name" value="AKR_Detox_Biosynth"/>
</dbReference>
<protein>
    <submittedName>
        <fullName evidence="4">Aldo/keto reductase</fullName>
    </submittedName>
</protein>
<dbReference type="EMBL" id="ML769496">
    <property type="protein sequence ID" value="KAE9397508.1"/>
    <property type="molecule type" value="Genomic_DNA"/>
</dbReference>
<feature type="domain" description="NADP-dependent oxidoreductase" evidence="3">
    <location>
        <begin position="1"/>
        <end position="136"/>
    </location>
</feature>
<dbReference type="SUPFAM" id="SSF51430">
    <property type="entry name" value="NAD(P)-linked oxidoreductase"/>
    <property type="match status" value="1"/>
</dbReference>
<dbReference type="Gene3D" id="3.20.20.100">
    <property type="entry name" value="NADP-dependent oxidoreductase domain"/>
    <property type="match status" value="1"/>
</dbReference>
<dbReference type="PANTHER" id="PTHR43364">
    <property type="entry name" value="NADH-SPECIFIC METHYLGLYOXAL REDUCTASE-RELATED"/>
    <property type="match status" value="1"/>
</dbReference>
<evidence type="ECO:0000259" key="3">
    <source>
        <dbReference type="Pfam" id="PF00248"/>
    </source>
</evidence>
<feature type="non-terminal residue" evidence="4">
    <location>
        <position position="1"/>
    </location>
</feature>
<organism evidence="4 5">
    <name type="scientific">Gymnopus androsaceus JB14</name>
    <dbReference type="NCBI Taxonomy" id="1447944"/>
    <lineage>
        <taxon>Eukaryota</taxon>
        <taxon>Fungi</taxon>
        <taxon>Dikarya</taxon>
        <taxon>Basidiomycota</taxon>
        <taxon>Agaricomycotina</taxon>
        <taxon>Agaricomycetes</taxon>
        <taxon>Agaricomycetidae</taxon>
        <taxon>Agaricales</taxon>
        <taxon>Marasmiineae</taxon>
        <taxon>Omphalotaceae</taxon>
        <taxon>Gymnopus</taxon>
    </lineage>
</organism>
<proteinExistence type="inferred from homology"/>
<evidence type="ECO:0000313" key="4">
    <source>
        <dbReference type="EMBL" id="KAE9397508.1"/>
    </source>
</evidence>
<dbReference type="InterPro" id="IPR023210">
    <property type="entry name" value="NADP_OxRdtase_dom"/>
</dbReference>
<dbReference type="Proteomes" id="UP000799118">
    <property type="component" value="Unassembled WGS sequence"/>
</dbReference>
<name>A0A6A4HJ79_9AGAR</name>
<dbReference type="InterPro" id="IPR036812">
    <property type="entry name" value="NAD(P)_OxRdtase_dom_sf"/>
</dbReference>